<dbReference type="GO" id="GO:0018812">
    <property type="term" value="F:3-hydroxyacyl-CoA dehydratase activity"/>
    <property type="evidence" value="ECO:0007669"/>
    <property type="project" value="UniProtKB-EC"/>
</dbReference>
<dbReference type="FunFam" id="3.90.226.10:FF:000009">
    <property type="entry name" value="Carnitinyl-CoA dehydratase"/>
    <property type="match status" value="1"/>
</dbReference>
<dbReference type="AlphaFoldDB" id="A0A645BRM1"/>
<dbReference type="GO" id="GO:0006635">
    <property type="term" value="P:fatty acid beta-oxidation"/>
    <property type="evidence" value="ECO:0007669"/>
    <property type="project" value="TreeGrafter"/>
</dbReference>
<dbReference type="EMBL" id="VSSQ01022049">
    <property type="protein sequence ID" value="MPM68080.1"/>
    <property type="molecule type" value="Genomic_DNA"/>
</dbReference>
<dbReference type="Gene3D" id="1.10.12.10">
    <property type="entry name" value="Lyase 2-enoyl-coa Hydratase, Chain A, domain 2"/>
    <property type="match status" value="1"/>
</dbReference>
<dbReference type="SUPFAM" id="SSF52096">
    <property type="entry name" value="ClpP/crotonase"/>
    <property type="match status" value="1"/>
</dbReference>
<dbReference type="EC" id="4.2.1.150" evidence="3"/>
<dbReference type="PANTHER" id="PTHR11941:SF54">
    <property type="entry name" value="ENOYL-COA HYDRATASE, MITOCHONDRIAL"/>
    <property type="match status" value="1"/>
</dbReference>
<proteinExistence type="inferred from homology"/>
<comment type="caution">
    <text evidence="3">The sequence shown here is derived from an EMBL/GenBank/DDBJ whole genome shotgun (WGS) entry which is preliminary data.</text>
</comment>
<sequence length="263" mass="28588">MSMEEEEKKIIIQKDNHIATVIINEPKTLNALNRQMLQELNAAFDKLANDRETRVIVLTGADRAFVAGANIQEMYEMGYEEAKAFGATGSSIFRKIETCHQPVIAAINGFALGGGCELALACDIRIASEKAKFGQPEVGLGITPGFSGTQRLARLVGFAKAKELIFTGKVITAGEALAIGLVNRVVAPELLMEEVRDIASAIAKQAPVAVQKSKEAINNGWDLPISEGIELEVELFARCFETEDQKNGMSAFLKKQKTEFKGK</sequence>
<dbReference type="PANTHER" id="PTHR11941">
    <property type="entry name" value="ENOYL-COA HYDRATASE-RELATED"/>
    <property type="match status" value="1"/>
</dbReference>
<organism evidence="3">
    <name type="scientific">bioreactor metagenome</name>
    <dbReference type="NCBI Taxonomy" id="1076179"/>
    <lineage>
        <taxon>unclassified sequences</taxon>
        <taxon>metagenomes</taxon>
        <taxon>ecological metagenomes</taxon>
    </lineage>
</organism>
<dbReference type="CDD" id="cd06558">
    <property type="entry name" value="crotonase-like"/>
    <property type="match status" value="1"/>
</dbReference>
<evidence type="ECO:0000256" key="1">
    <source>
        <dbReference type="ARBA" id="ARBA00005254"/>
    </source>
</evidence>
<dbReference type="InterPro" id="IPR018376">
    <property type="entry name" value="Enoyl-CoA_hyd/isom_CS"/>
</dbReference>
<dbReference type="InterPro" id="IPR029045">
    <property type="entry name" value="ClpP/crotonase-like_dom_sf"/>
</dbReference>
<dbReference type="InterPro" id="IPR001753">
    <property type="entry name" value="Enoyl-CoA_hydra/iso"/>
</dbReference>
<evidence type="ECO:0000256" key="2">
    <source>
        <dbReference type="ARBA" id="ARBA00023239"/>
    </source>
</evidence>
<accession>A0A645BRM1</accession>
<dbReference type="PROSITE" id="PS00166">
    <property type="entry name" value="ENOYL_COA_HYDRATASE"/>
    <property type="match status" value="1"/>
</dbReference>
<dbReference type="FunFam" id="1.10.12.10:FF:000001">
    <property type="entry name" value="Probable enoyl-CoA hydratase, mitochondrial"/>
    <property type="match status" value="1"/>
</dbReference>
<dbReference type="Gene3D" id="3.90.226.10">
    <property type="entry name" value="2-enoyl-CoA Hydratase, Chain A, domain 1"/>
    <property type="match status" value="1"/>
</dbReference>
<dbReference type="Pfam" id="PF00378">
    <property type="entry name" value="ECH_1"/>
    <property type="match status" value="1"/>
</dbReference>
<keyword evidence="2 3" id="KW-0456">Lyase</keyword>
<reference evidence="3" key="1">
    <citation type="submission" date="2019-08" db="EMBL/GenBank/DDBJ databases">
        <authorList>
            <person name="Kucharzyk K."/>
            <person name="Murdoch R.W."/>
            <person name="Higgins S."/>
            <person name="Loffler F."/>
        </authorList>
    </citation>
    <scope>NUCLEOTIDE SEQUENCE</scope>
</reference>
<evidence type="ECO:0000313" key="3">
    <source>
        <dbReference type="EMBL" id="MPM68080.1"/>
    </source>
</evidence>
<name>A0A645BRM1_9ZZZZ</name>
<dbReference type="InterPro" id="IPR014748">
    <property type="entry name" value="Enoyl-CoA_hydra_C"/>
</dbReference>
<protein>
    <submittedName>
        <fullName evidence="3">Short-chain-enoyl-CoA hydratase</fullName>
        <ecNumber evidence="3">4.2.1.150</ecNumber>
    </submittedName>
</protein>
<gene>
    <name evidence="3" type="primary">crt_27</name>
    <name evidence="3" type="ORF">SDC9_115011</name>
</gene>
<comment type="similarity">
    <text evidence="1">Belongs to the enoyl-CoA hydratase/isomerase family.</text>
</comment>